<feature type="region of interest" description="Disordered" evidence="1">
    <location>
        <begin position="1"/>
        <end position="65"/>
    </location>
</feature>
<evidence type="ECO:0000259" key="2">
    <source>
        <dbReference type="Pfam" id="PF16261"/>
    </source>
</evidence>
<comment type="caution">
    <text evidence="3">The sequence shown here is derived from an EMBL/GenBank/DDBJ whole genome shotgun (WGS) entry which is preliminary data.</text>
</comment>
<evidence type="ECO:0000313" key="3">
    <source>
        <dbReference type="EMBL" id="GGY17489.1"/>
    </source>
</evidence>
<dbReference type="NCBIfam" id="TIGR03032">
    <property type="entry name" value="TIGR03032 family protein"/>
    <property type="match status" value="1"/>
</dbReference>
<sequence>MARKKNDDKTTQPQDTAAPQDKAELATGLDVVTADTLAEAETGTPPEAPVEVAQNPAPPPAPTAPLDITQLKVDKSCSRNLATWLASNHLSLAISSYQSGRLYLVGSDKQGRVSFFERIFERAMGIVGNAQRIYLGGLYQLWRFENVLRSNEVIHGQFDKCYVPRNAQTIGDVDIHELGICADGKVVFVNTKYSCLAELSQTHSFKAIWKPKFISKLAPEDRCHLNGLAMVDGKPKYVTAVCKSDTVDGWRDRRHDGGVVIDVETDEIVCEGLSMPHSPRWANGKLWVLNAGTGYLGWVDFATKKFVPLAFCPGFARGLSIIGNVAAVGLSKPRHQRFEGLQLDAELRQRDADAWCGVQIISLTNGDVLNWIRFEGDVTELFDISFLPNVRNPMMIGLRTTEIRDLITFESTVGSAAP</sequence>
<dbReference type="Proteomes" id="UP000621898">
    <property type="component" value="Unassembled WGS sequence"/>
</dbReference>
<feature type="domain" description="Conserved hypothetical protein CHP03032" evidence="2">
    <location>
        <begin position="80"/>
        <end position="396"/>
    </location>
</feature>
<reference evidence="4" key="1">
    <citation type="journal article" date="2019" name="Int. J. Syst. Evol. Microbiol.">
        <title>The Global Catalogue of Microorganisms (GCM) 10K type strain sequencing project: providing services to taxonomists for standard genome sequencing and annotation.</title>
        <authorList>
            <consortium name="The Broad Institute Genomics Platform"/>
            <consortium name="The Broad Institute Genome Sequencing Center for Infectious Disease"/>
            <person name="Wu L."/>
            <person name="Ma J."/>
        </authorList>
    </citation>
    <scope>NUCLEOTIDE SEQUENCE [LARGE SCALE GENOMIC DNA]</scope>
    <source>
        <strain evidence="4">KCTC 22232</strain>
    </source>
</reference>
<name>A0ABQ2ZIK3_9GAMM</name>
<dbReference type="SUPFAM" id="SSF50969">
    <property type="entry name" value="YVTN repeat-like/Quinoprotein amine dehydrogenase"/>
    <property type="match status" value="1"/>
</dbReference>
<keyword evidence="4" id="KW-1185">Reference proteome</keyword>
<organism evidence="3 4">
    <name type="scientific">Rhodanobacter panaciterrae</name>
    <dbReference type="NCBI Taxonomy" id="490572"/>
    <lineage>
        <taxon>Bacteria</taxon>
        <taxon>Pseudomonadati</taxon>
        <taxon>Pseudomonadota</taxon>
        <taxon>Gammaproteobacteria</taxon>
        <taxon>Lysobacterales</taxon>
        <taxon>Rhodanobacteraceae</taxon>
        <taxon>Rhodanobacter</taxon>
    </lineage>
</organism>
<accession>A0ABQ2ZIK3</accession>
<dbReference type="Pfam" id="PF16261">
    <property type="entry name" value="DUF4915"/>
    <property type="match status" value="1"/>
</dbReference>
<dbReference type="InterPro" id="IPR011044">
    <property type="entry name" value="Quino_amine_DH_bsu"/>
</dbReference>
<proteinExistence type="predicted"/>
<dbReference type="InterPro" id="IPR017481">
    <property type="entry name" value="CHP03032"/>
</dbReference>
<feature type="compositionally biased region" description="Basic and acidic residues" evidence="1">
    <location>
        <begin position="1"/>
        <end position="10"/>
    </location>
</feature>
<gene>
    <name evidence="3" type="ORF">GCM10008098_06430</name>
</gene>
<evidence type="ECO:0000313" key="4">
    <source>
        <dbReference type="Proteomes" id="UP000621898"/>
    </source>
</evidence>
<evidence type="ECO:0000256" key="1">
    <source>
        <dbReference type="SAM" id="MobiDB-lite"/>
    </source>
</evidence>
<dbReference type="EMBL" id="BMXT01000001">
    <property type="protein sequence ID" value="GGY17489.1"/>
    <property type="molecule type" value="Genomic_DNA"/>
</dbReference>
<protein>
    <submittedName>
        <fullName evidence="3">TIGR03032 family protein</fullName>
    </submittedName>
</protein>
<dbReference type="RefSeq" id="WP_189439723.1">
    <property type="nucleotide sequence ID" value="NZ_BMXT01000001.1"/>
</dbReference>